<evidence type="ECO:0000313" key="6">
    <source>
        <dbReference type="Proteomes" id="UP000887013"/>
    </source>
</evidence>
<feature type="compositionally biased region" description="Basic and acidic residues" evidence="3">
    <location>
        <begin position="331"/>
        <end position="344"/>
    </location>
</feature>
<name>A0A8X6NUN1_NEPPI</name>
<dbReference type="PANTHER" id="PTHR12765">
    <property type="entry name" value="RED PROTEIN IK FACTOR CYTOKINE IK"/>
    <property type="match status" value="1"/>
</dbReference>
<comment type="subcellular location">
    <subcellularLocation>
        <location evidence="1">Nucleus</location>
    </subcellularLocation>
</comment>
<feature type="region of interest" description="Disordered" evidence="3">
    <location>
        <begin position="105"/>
        <end position="129"/>
    </location>
</feature>
<keyword evidence="2" id="KW-0539">Nucleus</keyword>
<proteinExistence type="predicted"/>
<evidence type="ECO:0000256" key="1">
    <source>
        <dbReference type="ARBA" id="ARBA00004123"/>
    </source>
</evidence>
<dbReference type="GO" id="GO:0005634">
    <property type="term" value="C:nucleus"/>
    <property type="evidence" value="ECO:0007669"/>
    <property type="project" value="UniProtKB-SubCell"/>
</dbReference>
<dbReference type="Pfam" id="PF07808">
    <property type="entry name" value="RED_N"/>
    <property type="match status" value="1"/>
</dbReference>
<feature type="compositionally biased region" description="Polar residues" evidence="3">
    <location>
        <begin position="109"/>
        <end position="129"/>
    </location>
</feature>
<feature type="region of interest" description="Disordered" evidence="3">
    <location>
        <begin position="287"/>
        <end position="344"/>
    </location>
</feature>
<comment type="caution">
    <text evidence="5">The sequence shown here is derived from an EMBL/GenBank/DDBJ whole genome shotgun (WGS) entry which is preliminary data.</text>
</comment>
<feature type="compositionally biased region" description="Basic and acidic residues" evidence="3">
    <location>
        <begin position="287"/>
        <end position="302"/>
    </location>
</feature>
<dbReference type="InterPro" id="IPR012916">
    <property type="entry name" value="RED_N"/>
</dbReference>
<dbReference type="EMBL" id="BMAW01108955">
    <property type="protein sequence ID" value="GFT36293.1"/>
    <property type="molecule type" value="Genomic_DNA"/>
</dbReference>
<evidence type="ECO:0000313" key="5">
    <source>
        <dbReference type="EMBL" id="GFT36293.1"/>
    </source>
</evidence>
<reference evidence="5" key="1">
    <citation type="submission" date="2020-08" db="EMBL/GenBank/DDBJ databases">
        <title>Multicomponent nature underlies the extraordinary mechanical properties of spider dragline silk.</title>
        <authorList>
            <person name="Kono N."/>
            <person name="Nakamura H."/>
            <person name="Mori M."/>
            <person name="Yoshida Y."/>
            <person name="Ohtoshi R."/>
            <person name="Malay A.D."/>
            <person name="Moran D.A.P."/>
            <person name="Tomita M."/>
            <person name="Numata K."/>
            <person name="Arakawa K."/>
        </authorList>
    </citation>
    <scope>NUCLEOTIDE SEQUENCE</scope>
</reference>
<dbReference type="Proteomes" id="UP000887013">
    <property type="component" value="Unassembled WGS sequence"/>
</dbReference>
<dbReference type="AlphaFoldDB" id="A0A8X6NUN1"/>
<gene>
    <name evidence="5" type="primary">IK</name>
    <name evidence="5" type="ORF">NPIL_5431</name>
</gene>
<organism evidence="5 6">
    <name type="scientific">Nephila pilipes</name>
    <name type="common">Giant wood spider</name>
    <name type="synonym">Nephila maculata</name>
    <dbReference type="NCBI Taxonomy" id="299642"/>
    <lineage>
        <taxon>Eukaryota</taxon>
        <taxon>Metazoa</taxon>
        <taxon>Ecdysozoa</taxon>
        <taxon>Arthropoda</taxon>
        <taxon>Chelicerata</taxon>
        <taxon>Arachnida</taxon>
        <taxon>Araneae</taxon>
        <taxon>Araneomorphae</taxon>
        <taxon>Entelegynae</taxon>
        <taxon>Araneoidea</taxon>
        <taxon>Nephilidae</taxon>
        <taxon>Nephila</taxon>
    </lineage>
</organism>
<keyword evidence="6" id="KW-1185">Reference proteome</keyword>
<evidence type="ECO:0000256" key="2">
    <source>
        <dbReference type="ARBA" id="ARBA00023242"/>
    </source>
</evidence>
<sequence length="344" mass="38850">MAFFKDIFQINTFSQNDRRDTSNIVRKGHTADFALLSFPKTRTESNAQSNTVNATEPSGTQEFSVLTAKISVPVEATTNVAKLLTTLVYGHESASDVLHVVSEEKTEDPSISTDSLVELSSTESGNENVTQRIRYRAEERREGINPNHKNEDAVKSAAGYHVIAPDSKSGLDAVERRCQMIHESEFLGGDMKNTHLVNGLDNALVQKVRNENYYKEKEEEKLESLHLKHKDKGEWKEKFNLKQNWEDTFIRKFSKIAIQSKASSFCGDDSIFGDIGNYVFTLEKRGKTKQDKNAGSEGEKSYFAKPNMGDGKRKKNQKERVNEWNNILSSKKGENAKDRSKVEL</sequence>
<evidence type="ECO:0000259" key="4">
    <source>
        <dbReference type="Pfam" id="PF07808"/>
    </source>
</evidence>
<accession>A0A8X6NUN1</accession>
<dbReference type="OrthoDB" id="3366823at2759"/>
<feature type="domain" description="RED-like N-terminal" evidence="4">
    <location>
        <begin position="122"/>
        <end position="247"/>
    </location>
</feature>
<dbReference type="InterPro" id="IPR039896">
    <property type="entry name" value="Red-like"/>
</dbReference>
<protein>
    <submittedName>
        <fullName evidence="5">Protein Red</fullName>
    </submittedName>
</protein>
<evidence type="ECO:0000256" key="3">
    <source>
        <dbReference type="SAM" id="MobiDB-lite"/>
    </source>
</evidence>